<dbReference type="OrthoDB" id="9791101at2"/>
<dbReference type="InterPro" id="IPR036515">
    <property type="entry name" value="Transposase_17_sf"/>
</dbReference>
<protein>
    <submittedName>
        <fullName evidence="2">Transposase</fullName>
    </submittedName>
</protein>
<dbReference type="EMBL" id="AMCZ02000020">
    <property type="protein sequence ID" value="EWC40489.1"/>
    <property type="molecule type" value="Genomic_DNA"/>
</dbReference>
<dbReference type="Pfam" id="PF01797">
    <property type="entry name" value="Y1_Tnp"/>
    <property type="match status" value="1"/>
</dbReference>
<dbReference type="PANTHER" id="PTHR36966:SF1">
    <property type="entry name" value="REP-ASSOCIATED TYROSINE TRANSPOSASE"/>
    <property type="match status" value="1"/>
</dbReference>
<accession>A0A061JQN9</accession>
<dbReference type="Proteomes" id="UP000026923">
    <property type="component" value="Unassembled WGS sequence"/>
</dbReference>
<comment type="caution">
    <text evidence="2">The sequence shown here is derived from an EMBL/GenBank/DDBJ whole genome shotgun (WGS) entry which is preliminary data.</text>
</comment>
<dbReference type="GO" id="GO:0043565">
    <property type="term" value="F:sequence-specific DNA binding"/>
    <property type="evidence" value="ECO:0007669"/>
    <property type="project" value="TreeGrafter"/>
</dbReference>
<dbReference type="NCBIfam" id="NF047646">
    <property type="entry name" value="REP_Tyr_transpos"/>
    <property type="match status" value="1"/>
</dbReference>
<dbReference type="RefSeq" id="WP_003292608.1">
    <property type="nucleotide sequence ID" value="NZ_KK020676.1"/>
</dbReference>
<dbReference type="GO" id="GO:0004803">
    <property type="term" value="F:transposase activity"/>
    <property type="evidence" value="ECO:0007669"/>
    <property type="project" value="InterPro"/>
</dbReference>
<dbReference type="PANTHER" id="PTHR36966">
    <property type="entry name" value="REP-ASSOCIATED TYROSINE TRANSPOSASE"/>
    <property type="match status" value="1"/>
</dbReference>
<dbReference type="InterPro" id="IPR052715">
    <property type="entry name" value="RAYT_transposase"/>
</dbReference>
<reference evidence="2 3" key="1">
    <citation type="journal article" date="2013" name="Genome Announc.">
        <title>Draft Genome of the Nitrogen-Fixing Bacterium Pseudomonas stutzeri Strain KOS6 Isolated from Industrial Hydrocarbon Sludge.</title>
        <authorList>
            <person name="Grigoryeva T.V."/>
            <person name="Laikov A.V."/>
            <person name="Naumova R.P."/>
            <person name="Manolov A.I."/>
            <person name="Larin A.K."/>
            <person name="Karpova I.Y."/>
            <person name="Semashko T.A."/>
            <person name="Alexeev D.G."/>
            <person name="Kostryukova E.S."/>
            <person name="Muller R."/>
            <person name="Govorun V.M."/>
        </authorList>
    </citation>
    <scope>NUCLEOTIDE SEQUENCE [LARGE SCALE GENOMIC DNA]</scope>
    <source>
        <strain evidence="2 3">KOS6</strain>
    </source>
</reference>
<dbReference type="HOGENOM" id="CLU_068226_2_1_6"/>
<evidence type="ECO:0000313" key="3">
    <source>
        <dbReference type="Proteomes" id="UP000026923"/>
    </source>
</evidence>
<dbReference type="SMART" id="SM01321">
    <property type="entry name" value="Y1_Tnp"/>
    <property type="match status" value="1"/>
</dbReference>
<organism evidence="2 3">
    <name type="scientific">Stutzerimonas stutzeri KOS6</name>
    <dbReference type="NCBI Taxonomy" id="1218352"/>
    <lineage>
        <taxon>Bacteria</taxon>
        <taxon>Pseudomonadati</taxon>
        <taxon>Pseudomonadota</taxon>
        <taxon>Gammaproteobacteria</taxon>
        <taxon>Pseudomonadales</taxon>
        <taxon>Pseudomonadaceae</taxon>
        <taxon>Stutzerimonas</taxon>
    </lineage>
</organism>
<feature type="domain" description="Transposase IS200-like" evidence="1">
    <location>
        <begin position="13"/>
        <end position="127"/>
    </location>
</feature>
<evidence type="ECO:0000313" key="2">
    <source>
        <dbReference type="EMBL" id="EWC40489.1"/>
    </source>
</evidence>
<sequence>MSRDALLRGRYSAPGQFYLITTCTRERRPLFADATCARVVIGQMRTLHEDHLVSSLAWVLMPDHLHWLFALRHTGELSSVIKRLKGRSATALRLSIGPGPVWQRGYHDHALRHEEDLQAVARYIVANPLRAGLVRCVGDYPWWDAAWL</sequence>
<dbReference type="Gene3D" id="3.30.70.1290">
    <property type="entry name" value="Transposase IS200-like"/>
    <property type="match status" value="1"/>
</dbReference>
<evidence type="ECO:0000259" key="1">
    <source>
        <dbReference type="SMART" id="SM01321"/>
    </source>
</evidence>
<dbReference type="InterPro" id="IPR002686">
    <property type="entry name" value="Transposase_17"/>
</dbReference>
<dbReference type="eggNOG" id="COG1943">
    <property type="taxonomic scope" value="Bacteria"/>
</dbReference>
<dbReference type="GO" id="GO:0006313">
    <property type="term" value="P:DNA transposition"/>
    <property type="evidence" value="ECO:0007669"/>
    <property type="project" value="InterPro"/>
</dbReference>
<name>A0A061JQN9_STUST</name>
<proteinExistence type="predicted"/>
<dbReference type="AlphaFoldDB" id="A0A061JQN9"/>
<gene>
    <name evidence="2" type="ORF">B597_015205</name>
</gene>
<dbReference type="SUPFAM" id="SSF143422">
    <property type="entry name" value="Transposase IS200-like"/>
    <property type="match status" value="1"/>
</dbReference>